<sequence length="126" mass="14232">MIHEKKTETCNCETCDAYIVHQDMVHAAKLHLLTEETTMILADTFKILGDPTRIRILGLLTKNEMCVCDIAATLQMGQSAISHQLRVLRGARLVKFRKEGKEAWYSLDDSHVVSLMSQGLEHIKHG</sequence>
<keyword evidence="3" id="KW-0804">Transcription</keyword>
<dbReference type="AlphaFoldDB" id="A0A1H6ZFX0"/>
<dbReference type="PRINTS" id="PR00778">
    <property type="entry name" value="HTHARSR"/>
</dbReference>
<dbReference type="GO" id="GO:0003700">
    <property type="term" value="F:DNA-binding transcription factor activity"/>
    <property type="evidence" value="ECO:0007669"/>
    <property type="project" value="InterPro"/>
</dbReference>
<protein>
    <submittedName>
        <fullName evidence="5">Transcriptional regulator, ArsR family</fullName>
    </submittedName>
</protein>
<keyword evidence="1" id="KW-0805">Transcription regulation</keyword>
<organism evidence="5 6">
    <name type="scientific">Propionispira arboris</name>
    <dbReference type="NCBI Taxonomy" id="84035"/>
    <lineage>
        <taxon>Bacteria</taxon>
        <taxon>Bacillati</taxon>
        <taxon>Bacillota</taxon>
        <taxon>Negativicutes</taxon>
        <taxon>Selenomonadales</taxon>
        <taxon>Selenomonadaceae</taxon>
        <taxon>Propionispira</taxon>
    </lineage>
</organism>
<evidence type="ECO:0000313" key="6">
    <source>
        <dbReference type="Proteomes" id="UP000199662"/>
    </source>
</evidence>
<gene>
    <name evidence="5" type="ORF">SAMN05660742_109108</name>
</gene>
<dbReference type="SUPFAM" id="SSF46785">
    <property type="entry name" value="Winged helix' DNA-binding domain"/>
    <property type="match status" value="1"/>
</dbReference>
<dbReference type="InterPro" id="IPR051011">
    <property type="entry name" value="Metal_resp_trans_reg"/>
</dbReference>
<evidence type="ECO:0000313" key="5">
    <source>
        <dbReference type="EMBL" id="SEJ52281.1"/>
    </source>
</evidence>
<dbReference type="Proteomes" id="UP000199662">
    <property type="component" value="Unassembled WGS sequence"/>
</dbReference>
<dbReference type="InterPro" id="IPR036388">
    <property type="entry name" value="WH-like_DNA-bd_sf"/>
</dbReference>
<evidence type="ECO:0000259" key="4">
    <source>
        <dbReference type="PROSITE" id="PS50987"/>
    </source>
</evidence>
<dbReference type="PROSITE" id="PS50987">
    <property type="entry name" value="HTH_ARSR_2"/>
    <property type="match status" value="1"/>
</dbReference>
<dbReference type="InterPro" id="IPR011991">
    <property type="entry name" value="ArsR-like_HTH"/>
</dbReference>
<dbReference type="InterPro" id="IPR036390">
    <property type="entry name" value="WH_DNA-bd_sf"/>
</dbReference>
<reference evidence="5 6" key="1">
    <citation type="submission" date="2016-10" db="EMBL/GenBank/DDBJ databases">
        <authorList>
            <person name="de Groot N.N."/>
        </authorList>
    </citation>
    <scope>NUCLEOTIDE SEQUENCE [LARGE SCALE GENOMIC DNA]</scope>
    <source>
        <strain evidence="5 6">DSM 2179</strain>
    </source>
</reference>
<dbReference type="Pfam" id="PF01022">
    <property type="entry name" value="HTH_5"/>
    <property type="match status" value="1"/>
</dbReference>
<proteinExistence type="predicted"/>
<dbReference type="PANTHER" id="PTHR43132:SF6">
    <property type="entry name" value="HTH-TYPE TRANSCRIPTIONAL REPRESSOR CZRA"/>
    <property type="match status" value="1"/>
</dbReference>
<dbReference type="PANTHER" id="PTHR43132">
    <property type="entry name" value="ARSENICAL RESISTANCE OPERON REPRESSOR ARSR-RELATED"/>
    <property type="match status" value="1"/>
</dbReference>
<feature type="domain" description="HTH arsR-type" evidence="4">
    <location>
        <begin position="33"/>
        <end position="126"/>
    </location>
</feature>
<dbReference type="InterPro" id="IPR001845">
    <property type="entry name" value="HTH_ArsR_DNA-bd_dom"/>
</dbReference>
<dbReference type="GO" id="GO:0003677">
    <property type="term" value="F:DNA binding"/>
    <property type="evidence" value="ECO:0007669"/>
    <property type="project" value="UniProtKB-KW"/>
</dbReference>
<evidence type="ECO:0000256" key="1">
    <source>
        <dbReference type="ARBA" id="ARBA00023015"/>
    </source>
</evidence>
<accession>A0A1H6ZFX0</accession>
<dbReference type="NCBIfam" id="NF033788">
    <property type="entry name" value="HTH_metalloreg"/>
    <property type="match status" value="1"/>
</dbReference>
<dbReference type="SMART" id="SM00418">
    <property type="entry name" value="HTH_ARSR"/>
    <property type="match status" value="1"/>
</dbReference>
<keyword evidence="2" id="KW-0238">DNA-binding</keyword>
<dbReference type="CDD" id="cd00090">
    <property type="entry name" value="HTH_ARSR"/>
    <property type="match status" value="1"/>
</dbReference>
<keyword evidence="6" id="KW-1185">Reference proteome</keyword>
<dbReference type="STRING" id="84035.SAMN05660742_109108"/>
<evidence type="ECO:0000256" key="2">
    <source>
        <dbReference type="ARBA" id="ARBA00023125"/>
    </source>
</evidence>
<dbReference type="Gene3D" id="1.10.10.10">
    <property type="entry name" value="Winged helix-like DNA-binding domain superfamily/Winged helix DNA-binding domain"/>
    <property type="match status" value="1"/>
</dbReference>
<evidence type="ECO:0000256" key="3">
    <source>
        <dbReference type="ARBA" id="ARBA00023163"/>
    </source>
</evidence>
<dbReference type="EMBL" id="FNZK01000009">
    <property type="protein sequence ID" value="SEJ52281.1"/>
    <property type="molecule type" value="Genomic_DNA"/>
</dbReference>
<name>A0A1H6ZFX0_9FIRM</name>